<dbReference type="RefSeq" id="XP_018986674.1">
    <property type="nucleotide sequence ID" value="XM_019128397.1"/>
</dbReference>
<dbReference type="Pfam" id="PF05486">
    <property type="entry name" value="SRP9-21"/>
    <property type="match status" value="1"/>
</dbReference>
<dbReference type="GeneID" id="30146250"/>
<evidence type="ECO:0000313" key="3">
    <source>
        <dbReference type="EMBL" id="ODQ81346.1"/>
    </source>
</evidence>
<dbReference type="Proteomes" id="UP000094336">
    <property type="component" value="Unassembled WGS sequence"/>
</dbReference>
<dbReference type="InterPro" id="IPR039432">
    <property type="entry name" value="SRP9_dom"/>
</dbReference>
<feature type="domain" description="SRP9" evidence="2">
    <location>
        <begin position="5"/>
        <end position="91"/>
    </location>
</feature>
<gene>
    <name evidence="3" type="ORF">BABINDRAFT_160705</name>
</gene>
<sequence length="116" mass="12531">MPNVTSLDIFIERSCRLMDARPASTVSITYGSQAKKAKTAPAPTDKVSKKATSFVAVKTYDPTSGVCYRIKLSKAKELSRVLTLLGPRGVQLTKNHKSASLGGADEEMLSKKEKKA</sequence>
<evidence type="ECO:0000313" key="4">
    <source>
        <dbReference type="Proteomes" id="UP000094336"/>
    </source>
</evidence>
<accession>A0A1E3QUJ6</accession>
<reference evidence="4" key="1">
    <citation type="submission" date="2016-05" db="EMBL/GenBank/DDBJ databases">
        <title>Comparative genomics of biotechnologically important yeasts.</title>
        <authorList>
            <consortium name="DOE Joint Genome Institute"/>
            <person name="Riley R."/>
            <person name="Haridas S."/>
            <person name="Wolfe K.H."/>
            <person name="Lopes M.R."/>
            <person name="Hittinger C.T."/>
            <person name="Goker M."/>
            <person name="Salamov A."/>
            <person name="Wisecaver J."/>
            <person name="Long T.M."/>
            <person name="Aerts A.L."/>
            <person name="Barry K."/>
            <person name="Choi C."/>
            <person name="Clum A."/>
            <person name="Coughlan A.Y."/>
            <person name="Deshpande S."/>
            <person name="Douglass A.P."/>
            <person name="Hanson S.J."/>
            <person name="Klenk H.-P."/>
            <person name="Labutti K."/>
            <person name="Lapidus A."/>
            <person name="Lindquist E."/>
            <person name="Lipzen A."/>
            <person name="Meier-Kolthoff J.P."/>
            <person name="Ohm R.A."/>
            <person name="Otillar R.P."/>
            <person name="Pangilinan J."/>
            <person name="Peng Y."/>
            <person name="Rokas A."/>
            <person name="Rosa C.A."/>
            <person name="Scheuner C."/>
            <person name="Sibirny A.A."/>
            <person name="Slot J.C."/>
            <person name="Stielow J.B."/>
            <person name="Sun H."/>
            <person name="Kurtzman C.P."/>
            <person name="Blackwell M."/>
            <person name="Grigoriev I.V."/>
            <person name="Jeffries T.W."/>
        </authorList>
    </citation>
    <scope>NUCLEOTIDE SEQUENCE [LARGE SCALE GENOMIC DNA]</scope>
    <source>
        <strain evidence="4">NRRL Y-12698</strain>
    </source>
</reference>
<feature type="region of interest" description="Disordered" evidence="1">
    <location>
        <begin position="96"/>
        <end position="116"/>
    </location>
</feature>
<organism evidence="3 4">
    <name type="scientific">Babjeviella inositovora NRRL Y-12698</name>
    <dbReference type="NCBI Taxonomy" id="984486"/>
    <lineage>
        <taxon>Eukaryota</taxon>
        <taxon>Fungi</taxon>
        <taxon>Dikarya</taxon>
        <taxon>Ascomycota</taxon>
        <taxon>Saccharomycotina</taxon>
        <taxon>Pichiomycetes</taxon>
        <taxon>Serinales incertae sedis</taxon>
        <taxon>Babjeviella</taxon>
    </lineage>
</organism>
<protein>
    <recommendedName>
        <fullName evidence="2">SRP9 domain-containing protein</fullName>
    </recommendedName>
</protein>
<dbReference type="STRING" id="984486.A0A1E3QUJ6"/>
<dbReference type="OrthoDB" id="5419752at2759"/>
<proteinExistence type="predicted"/>
<feature type="non-terminal residue" evidence="3">
    <location>
        <position position="116"/>
    </location>
</feature>
<evidence type="ECO:0000256" key="1">
    <source>
        <dbReference type="SAM" id="MobiDB-lite"/>
    </source>
</evidence>
<keyword evidence="4" id="KW-1185">Reference proteome</keyword>
<name>A0A1E3QUJ6_9ASCO</name>
<dbReference type="AlphaFoldDB" id="A0A1E3QUJ6"/>
<dbReference type="EMBL" id="KV454428">
    <property type="protein sequence ID" value="ODQ81346.1"/>
    <property type="molecule type" value="Genomic_DNA"/>
</dbReference>
<evidence type="ECO:0000259" key="2">
    <source>
        <dbReference type="Pfam" id="PF05486"/>
    </source>
</evidence>